<dbReference type="PROSITE" id="PS00430">
    <property type="entry name" value="TONB_DEPENDENT_REC_1"/>
    <property type="match status" value="1"/>
</dbReference>
<keyword evidence="5 11" id="KW-0812">Transmembrane</keyword>
<feature type="short sequence motif" description="TonB box" evidence="12">
    <location>
        <begin position="60"/>
        <end position="66"/>
    </location>
</feature>
<dbReference type="PROSITE" id="PS52016">
    <property type="entry name" value="TONB_DEPENDENT_REC_3"/>
    <property type="match status" value="1"/>
</dbReference>
<feature type="domain" description="TonB-dependent receptor-like beta-barrel" evidence="15">
    <location>
        <begin position="298"/>
        <end position="741"/>
    </location>
</feature>
<sequence>MSKNSSGFAVRSLIALAVASAFPLHSALATETEAVALAAAAEGQDTAAVPEATTKGQLETVIVTAQRRAENIKDVPMSIATLKGDKLDAITAGAADIRFLNGRSPSVSVESDYGRTFPRFYIRGLGNTDFDLNASQPVGLVMDDIVQENAMLKGFPVFDVDQVEVLRGPQGTLFGRNSPAGVIKFDSAKPVFKTEGYLQLGLGNFSAKTAEGMFNLPVSDTVALRFSGTSQHRDDRVHNTNPSGKGTQDFEGYGDNAFRLQALVQPNKDLSVLFNYHERNYHGNATLFRANIIKRGTNDLVDGFDYGSYASDGINSQKLETKGGSVRVKYNAGDITFNSITGYEKLDFYSRADVDGGYGAVYAPPYGPGYIPFAVETADVLPNHKQFSQEFRAESNYKGPLQWIGGLFFFNEKIQIDSISFNTFAPGNPQNANYAVQFQDTKSWAAFGSLNYAVSDAFKVRGGVRYTNDKKEFAASRVQTDGSTLFNIDNTSHNVSWDLSGNYVVTPSTNVFARVATGYRAPSMQGRLDDLTSKPSFAGAEKALSYEAGVKQDLFDKRARLSASVFHYRVKDKQLTAGSGSVNMNQLINADKVVGQGFELDMQANLSDEFSATFGYSYNDTEIKDKNLFVQYCGNYGNNPTHLSGCTPTNAAGPFAGTSKIDGNPLPRAPKNQLNFTLKYATEIANGEFYAMTDWTYRTSYNFFLYEAPEYKAKSLTEGGVRAGYKWGGGKYEVALFGRNITDKQVILGAIDFDNLTGMLNEPRTWGGTFKINF</sequence>
<feature type="signal peptide" evidence="14">
    <location>
        <begin position="1"/>
        <end position="29"/>
    </location>
</feature>
<feature type="domain" description="TonB-dependent receptor plug" evidence="16">
    <location>
        <begin position="72"/>
        <end position="182"/>
    </location>
</feature>
<evidence type="ECO:0000256" key="12">
    <source>
        <dbReference type="PROSITE-ProRule" id="PRU10143"/>
    </source>
</evidence>
<evidence type="ECO:0000256" key="14">
    <source>
        <dbReference type="SAM" id="SignalP"/>
    </source>
</evidence>
<evidence type="ECO:0000256" key="5">
    <source>
        <dbReference type="ARBA" id="ARBA00022692"/>
    </source>
</evidence>
<keyword evidence="7" id="KW-0406">Ion transport</keyword>
<dbReference type="PANTHER" id="PTHR32552">
    <property type="entry name" value="FERRICHROME IRON RECEPTOR-RELATED"/>
    <property type="match status" value="1"/>
</dbReference>
<evidence type="ECO:0000256" key="6">
    <source>
        <dbReference type="ARBA" id="ARBA00023004"/>
    </source>
</evidence>
<dbReference type="SUPFAM" id="SSF56935">
    <property type="entry name" value="Porins"/>
    <property type="match status" value="1"/>
</dbReference>
<dbReference type="Pfam" id="PF07715">
    <property type="entry name" value="Plug"/>
    <property type="match status" value="1"/>
</dbReference>
<evidence type="ECO:0000256" key="1">
    <source>
        <dbReference type="ARBA" id="ARBA00004571"/>
    </source>
</evidence>
<evidence type="ECO:0000256" key="4">
    <source>
        <dbReference type="ARBA" id="ARBA00022496"/>
    </source>
</evidence>
<comment type="subcellular location">
    <subcellularLocation>
        <location evidence="1 11">Cell outer membrane</location>
        <topology evidence="1 11">Multi-pass membrane protein</topology>
    </subcellularLocation>
</comment>
<keyword evidence="8 12" id="KW-0798">TonB box</keyword>
<dbReference type="InterPro" id="IPR036942">
    <property type="entry name" value="Beta-barrel_TonB_sf"/>
</dbReference>
<dbReference type="EMBL" id="JAADJT010000007">
    <property type="protein sequence ID" value="NGZ85847.1"/>
    <property type="molecule type" value="Genomic_DNA"/>
</dbReference>
<evidence type="ECO:0000256" key="11">
    <source>
        <dbReference type="PROSITE-ProRule" id="PRU01360"/>
    </source>
</evidence>
<evidence type="ECO:0000256" key="13">
    <source>
        <dbReference type="RuleBase" id="RU003357"/>
    </source>
</evidence>
<dbReference type="InterPro" id="IPR012910">
    <property type="entry name" value="Plug_dom"/>
</dbReference>
<keyword evidence="18" id="KW-1185">Reference proteome</keyword>
<keyword evidence="17" id="KW-0675">Receptor</keyword>
<protein>
    <submittedName>
        <fullName evidence="17">TonB-dependent receptor</fullName>
    </submittedName>
</protein>
<keyword evidence="2 11" id="KW-0813">Transport</keyword>
<dbReference type="Proteomes" id="UP000666369">
    <property type="component" value="Unassembled WGS sequence"/>
</dbReference>
<dbReference type="PANTHER" id="PTHR32552:SF81">
    <property type="entry name" value="TONB-DEPENDENT OUTER MEMBRANE RECEPTOR"/>
    <property type="match status" value="1"/>
</dbReference>
<evidence type="ECO:0000256" key="3">
    <source>
        <dbReference type="ARBA" id="ARBA00022452"/>
    </source>
</evidence>
<keyword evidence="3 11" id="KW-1134">Transmembrane beta strand</keyword>
<proteinExistence type="inferred from homology"/>
<evidence type="ECO:0000256" key="2">
    <source>
        <dbReference type="ARBA" id="ARBA00022448"/>
    </source>
</evidence>
<dbReference type="InterPro" id="IPR000531">
    <property type="entry name" value="Beta-barrel_TonB"/>
</dbReference>
<evidence type="ECO:0000313" key="17">
    <source>
        <dbReference type="EMBL" id="NGZ85847.1"/>
    </source>
</evidence>
<evidence type="ECO:0000256" key="10">
    <source>
        <dbReference type="ARBA" id="ARBA00023237"/>
    </source>
</evidence>
<evidence type="ECO:0000256" key="8">
    <source>
        <dbReference type="ARBA" id="ARBA00023077"/>
    </source>
</evidence>
<dbReference type="RefSeq" id="WP_166105218.1">
    <property type="nucleotide sequence ID" value="NZ_JAADJT010000007.1"/>
</dbReference>
<keyword evidence="6" id="KW-0408">Iron</keyword>
<keyword evidence="10 11" id="KW-0998">Cell outer membrane</keyword>
<dbReference type="InterPro" id="IPR039426">
    <property type="entry name" value="TonB-dep_rcpt-like"/>
</dbReference>
<reference evidence="18" key="1">
    <citation type="submission" date="2023-07" db="EMBL/GenBank/DDBJ databases">
        <title>Duganella aceri sp. nov., isolated from tree sap.</title>
        <authorList>
            <person name="Kim I.S."/>
        </authorList>
    </citation>
    <scope>NUCLEOTIDE SEQUENCE [LARGE SCALE GENOMIC DNA]</scope>
    <source>
        <strain evidence="18">SAP-35</strain>
    </source>
</reference>
<comment type="similarity">
    <text evidence="11 13">Belongs to the TonB-dependent receptor family.</text>
</comment>
<evidence type="ECO:0000256" key="9">
    <source>
        <dbReference type="ARBA" id="ARBA00023136"/>
    </source>
</evidence>
<keyword evidence="14" id="KW-0732">Signal</keyword>
<keyword evidence="4" id="KW-0410">Iron transport</keyword>
<evidence type="ECO:0000259" key="16">
    <source>
        <dbReference type="Pfam" id="PF07715"/>
    </source>
</evidence>
<feature type="chain" id="PRO_5045617651" evidence="14">
    <location>
        <begin position="30"/>
        <end position="774"/>
    </location>
</feature>
<dbReference type="Pfam" id="PF00593">
    <property type="entry name" value="TonB_dep_Rec_b-barrel"/>
    <property type="match status" value="1"/>
</dbReference>
<evidence type="ECO:0000259" key="15">
    <source>
        <dbReference type="Pfam" id="PF00593"/>
    </source>
</evidence>
<keyword evidence="9 11" id="KW-0472">Membrane</keyword>
<comment type="caution">
    <text evidence="17">The sequence shown here is derived from an EMBL/GenBank/DDBJ whole genome shotgun (WGS) entry which is preliminary data.</text>
</comment>
<gene>
    <name evidence="17" type="ORF">GW587_16500</name>
</gene>
<evidence type="ECO:0000313" key="18">
    <source>
        <dbReference type="Proteomes" id="UP000666369"/>
    </source>
</evidence>
<dbReference type="Gene3D" id="2.40.170.20">
    <property type="entry name" value="TonB-dependent receptor, beta-barrel domain"/>
    <property type="match status" value="1"/>
</dbReference>
<dbReference type="InterPro" id="IPR010916">
    <property type="entry name" value="TonB_box_CS"/>
</dbReference>
<evidence type="ECO:0000256" key="7">
    <source>
        <dbReference type="ARBA" id="ARBA00023065"/>
    </source>
</evidence>
<name>A0ABX0FMW2_9BURK</name>
<accession>A0ABX0FMW2</accession>
<organism evidence="17 18">
    <name type="scientific">Duganella aceris</name>
    <dbReference type="NCBI Taxonomy" id="2703883"/>
    <lineage>
        <taxon>Bacteria</taxon>
        <taxon>Pseudomonadati</taxon>
        <taxon>Pseudomonadota</taxon>
        <taxon>Betaproteobacteria</taxon>
        <taxon>Burkholderiales</taxon>
        <taxon>Oxalobacteraceae</taxon>
        <taxon>Telluria group</taxon>
        <taxon>Duganella</taxon>
    </lineage>
</organism>